<dbReference type="CDD" id="cd03808">
    <property type="entry name" value="GT4_CapM-like"/>
    <property type="match status" value="1"/>
</dbReference>
<gene>
    <name evidence="3" type="ORF">GON05_04205</name>
</gene>
<sequence>MSKKVLLCATVDYHFKAFHLPYMKWFKEQGWEVHVAASGNMDLPYVDAKFNIAIQRSPFKLKNLKAYGELKSIIDENKYDIIHCHTPMGGVLARLAAREARKSGTKVIYTAHGFHFCKGASRLNWMVYYPLEKILSYLTDCLITINEEDYQLAVDRRFRAGRIEHVHGVGVDTVRFHPINDLHKYELKVKAGYHSEDILLFYAAEFNQNKNQQMLIQALALIKNDVPNTKLLLAGEGPLQEQCRNLARELGVEHQVDFLGYRDDIHLILPMCDVAVASSLREGLPVNMMEAMACALPVVASSNRGHRELVRNDNNGWIVEPNDYEAMAMKIKELAQNKEIRSKLGQHGRNMVEIRYAIQTVLNEKRSIYSLYMNEKVDVMWAIQ</sequence>
<evidence type="ECO:0000259" key="1">
    <source>
        <dbReference type="Pfam" id="PF00534"/>
    </source>
</evidence>
<dbReference type="SUPFAM" id="SSF53756">
    <property type="entry name" value="UDP-Glycosyltransferase/glycogen phosphorylase"/>
    <property type="match status" value="1"/>
</dbReference>
<dbReference type="RefSeq" id="WP_157317942.1">
    <property type="nucleotide sequence ID" value="NZ_WSEM01000004.1"/>
</dbReference>
<dbReference type="Proteomes" id="UP000467637">
    <property type="component" value="Unassembled WGS sequence"/>
</dbReference>
<organism evidence="3 4">
    <name type="scientific">Paenibacillus anseongense</name>
    <dbReference type="NCBI Taxonomy" id="2682845"/>
    <lineage>
        <taxon>Bacteria</taxon>
        <taxon>Bacillati</taxon>
        <taxon>Bacillota</taxon>
        <taxon>Bacilli</taxon>
        <taxon>Bacillales</taxon>
        <taxon>Paenibacillaceae</taxon>
        <taxon>Paenibacillus</taxon>
    </lineage>
</organism>
<feature type="domain" description="Glycosyltransferase subfamily 4-like N-terminal" evidence="2">
    <location>
        <begin position="4"/>
        <end position="146"/>
    </location>
</feature>
<evidence type="ECO:0000313" key="4">
    <source>
        <dbReference type="Proteomes" id="UP000467637"/>
    </source>
</evidence>
<dbReference type="InterPro" id="IPR028098">
    <property type="entry name" value="Glyco_trans_4-like_N"/>
</dbReference>
<dbReference type="PANTHER" id="PTHR12526:SF630">
    <property type="entry name" value="GLYCOSYLTRANSFERASE"/>
    <property type="match status" value="1"/>
</dbReference>
<dbReference type="EMBL" id="WSEM01000004">
    <property type="protein sequence ID" value="MVQ33847.1"/>
    <property type="molecule type" value="Genomic_DNA"/>
</dbReference>
<dbReference type="InterPro" id="IPR001296">
    <property type="entry name" value="Glyco_trans_1"/>
</dbReference>
<dbReference type="PANTHER" id="PTHR12526">
    <property type="entry name" value="GLYCOSYLTRANSFERASE"/>
    <property type="match status" value="1"/>
</dbReference>
<reference evidence="3 4" key="1">
    <citation type="submission" date="2019-12" db="EMBL/GenBank/DDBJ databases">
        <authorList>
            <person name="Huq M.A."/>
        </authorList>
    </citation>
    <scope>NUCLEOTIDE SEQUENCE [LARGE SCALE GENOMIC DNA]</scope>
    <source>
        <strain evidence="3 4">MAH-34</strain>
    </source>
</reference>
<evidence type="ECO:0000259" key="2">
    <source>
        <dbReference type="Pfam" id="PF13477"/>
    </source>
</evidence>
<dbReference type="Gene3D" id="3.40.50.2000">
    <property type="entry name" value="Glycogen Phosphorylase B"/>
    <property type="match status" value="2"/>
</dbReference>
<dbReference type="Pfam" id="PF13477">
    <property type="entry name" value="Glyco_trans_4_2"/>
    <property type="match status" value="1"/>
</dbReference>
<accession>A0ABW9U352</accession>
<protein>
    <submittedName>
        <fullName evidence="3">Glycosyltransferase</fullName>
    </submittedName>
</protein>
<keyword evidence="4" id="KW-1185">Reference proteome</keyword>
<name>A0ABW9U352_9BACL</name>
<comment type="caution">
    <text evidence="3">The sequence shown here is derived from an EMBL/GenBank/DDBJ whole genome shotgun (WGS) entry which is preliminary data.</text>
</comment>
<feature type="domain" description="Glycosyl transferase family 1" evidence="1">
    <location>
        <begin position="190"/>
        <end position="350"/>
    </location>
</feature>
<dbReference type="Pfam" id="PF00534">
    <property type="entry name" value="Glycos_transf_1"/>
    <property type="match status" value="1"/>
</dbReference>
<evidence type="ECO:0000313" key="3">
    <source>
        <dbReference type="EMBL" id="MVQ33847.1"/>
    </source>
</evidence>
<proteinExistence type="predicted"/>